<accession>A0AAV6R1N4</accession>
<feature type="compositionally biased region" description="Basic and acidic residues" evidence="1">
    <location>
        <begin position="47"/>
        <end position="57"/>
    </location>
</feature>
<dbReference type="EMBL" id="JAGKHQ010000015">
    <property type="protein sequence ID" value="KAG7497912.1"/>
    <property type="molecule type" value="Genomic_DNA"/>
</dbReference>
<reference evidence="2 3" key="1">
    <citation type="journal article" date="2021" name="Sci. Rep.">
        <title>Chromosome anchoring in Senegalese sole (Solea senegalensis) reveals sex-associated markers and genome rearrangements in flatfish.</title>
        <authorList>
            <person name="Guerrero-Cozar I."/>
            <person name="Gomez-Garrido J."/>
            <person name="Berbel C."/>
            <person name="Martinez-Blanch J.F."/>
            <person name="Alioto T."/>
            <person name="Claros M.G."/>
            <person name="Gagnaire P.A."/>
            <person name="Manchado M."/>
        </authorList>
    </citation>
    <scope>NUCLEOTIDE SEQUENCE [LARGE SCALE GENOMIC DNA]</scope>
    <source>
        <strain evidence="2">Sse05_10M</strain>
    </source>
</reference>
<sequence length="57" mass="6575">MDRTDRQTDRPTSGQILPLLHRTGASTDLKSLRRRRGDAETSQSRVPGRDSEDLRRR</sequence>
<dbReference type="AlphaFoldDB" id="A0AAV6R1N4"/>
<dbReference type="Proteomes" id="UP000693946">
    <property type="component" value="Linkage Group LG3"/>
</dbReference>
<comment type="caution">
    <text evidence="2">The sequence shown here is derived from an EMBL/GenBank/DDBJ whole genome shotgun (WGS) entry which is preliminary data.</text>
</comment>
<evidence type="ECO:0000313" key="3">
    <source>
        <dbReference type="Proteomes" id="UP000693946"/>
    </source>
</evidence>
<organism evidence="2 3">
    <name type="scientific">Solea senegalensis</name>
    <name type="common">Senegalese sole</name>
    <dbReference type="NCBI Taxonomy" id="28829"/>
    <lineage>
        <taxon>Eukaryota</taxon>
        <taxon>Metazoa</taxon>
        <taxon>Chordata</taxon>
        <taxon>Craniata</taxon>
        <taxon>Vertebrata</taxon>
        <taxon>Euteleostomi</taxon>
        <taxon>Actinopterygii</taxon>
        <taxon>Neopterygii</taxon>
        <taxon>Teleostei</taxon>
        <taxon>Neoteleostei</taxon>
        <taxon>Acanthomorphata</taxon>
        <taxon>Carangaria</taxon>
        <taxon>Pleuronectiformes</taxon>
        <taxon>Pleuronectoidei</taxon>
        <taxon>Soleidae</taxon>
        <taxon>Solea</taxon>
    </lineage>
</organism>
<protein>
    <submittedName>
        <fullName evidence="2">Uncharacterized protein</fullName>
    </submittedName>
</protein>
<keyword evidence="3" id="KW-1185">Reference proteome</keyword>
<gene>
    <name evidence="2" type="ORF">JOB18_045818</name>
</gene>
<feature type="region of interest" description="Disordered" evidence="1">
    <location>
        <begin position="1"/>
        <end position="57"/>
    </location>
</feature>
<evidence type="ECO:0000313" key="2">
    <source>
        <dbReference type="EMBL" id="KAG7497912.1"/>
    </source>
</evidence>
<name>A0AAV6R1N4_SOLSE</name>
<evidence type="ECO:0000256" key="1">
    <source>
        <dbReference type="SAM" id="MobiDB-lite"/>
    </source>
</evidence>
<proteinExistence type="predicted"/>